<dbReference type="EMBL" id="FWZU01000002">
    <property type="protein sequence ID" value="SMF08588.1"/>
    <property type="molecule type" value="Genomic_DNA"/>
</dbReference>
<dbReference type="Proteomes" id="UP000192906">
    <property type="component" value="Unassembled WGS sequence"/>
</dbReference>
<evidence type="ECO:0000313" key="2">
    <source>
        <dbReference type="Proteomes" id="UP000192906"/>
    </source>
</evidence>
<dbReference type="STRING" id="1519643.SAMN06295933_1637"/>
<evidence type="ECO:0000313" key="1">
    <source>
        <dbReference type="EMBL" id="SMF08588.1"/>
    </source>
</evidence>
<sequence>MHGQRARYYFENGYMCAESVLLAICEARKIENSNVPAIATAFCSGTARTKGNCGALAGGILAISLIHGRTAPDQSVDLCYKLTQLLTAHFKNKFNSDNCFKLTDCDLSIPDGSNKFKNEGIKQKVCLDLVEEVTDYTLNILNENTKN</sequence>
<dbReference type="OrthoDB" id="7062642at2"/>
<organism evidence="1 2">
    <name type="scientific">Desulfovibrio gilichinskyi</name>
    <dbReference type="NCBI Taxonomy" id="1519643"/>
    <lineage>
        <taxon>Bacteria</taxon>
        <taxon>Pseudomonadati</taxon>
        <taxon>Thermodesulfobacteriota</taxon>
        <taxon>Desulfovibrionia</taxon>
        <taxon>Desulfovibrionales</taxon>
        <taxon>Desulfovibrionaceae</taxon>
        <taxon>Desulfovibrio</taxon>
    </lineage>
</organism>
<name>A0A1X7D4Y3_9BACT</name>
<gene>
    <name evidence="1" type="ORF">SAMN06295933_1637</name>
</gene>
<dbReference type="RefSeq" id="WP_085100953.1">
    <property type="nucleotide sequence ID" value="NZ_FWZU01000002.1"/>
</dbReference>
<dbReference type="Pfam" id="PF09719">
    <property type="entry name" value="C_GCAxxG_C_C"/>
    <property type="match status" value="1"/>
</dbReference>
<protein>
    <submittedName>
        <fullName evidence="1">C_GCAxxG_C_C family probable redox protein</fullName>
    </submittedName>
</protein>
<dbReference type="NCBIfam" id="TIGR01909">
    <property type="entry name" value="C_GCAxxG_C_C"/>
    <property type="match status" value="1"/>
</dbReference>
<proteinExistence type="predicted"/>
<dbReference type="AlphaFoldDB" id="A0A1X7D4Y3"/>
<accession>A0A1X7D4Y3</accession>
<keyword evidence="2" id="KW-1185">Reference proteome</keyword>
<dbReference type="InterPro" id="IPR010181">
    <property type="entry name" value="CGCAxxGCC_motif"/>
</dbReference>
<reference evidence="2" key="1">
    <citation type="submission" date="2017-04" db="EMBL/GenBank/DDBJ databases">
        <authorList>
            <person name="Varghese N."/>
            <person name="Submissions S."/>
        </authorList>
    </citation>
    <scope>NUCLEOTIDE SEQUENCE [LARGE SCALE GENOMIC DNA]</scope>
    <source>
        <strain evidence="2">K3S</strain>
    </source>
</reference>